<name>A0ABN1Y5N3_9PSEU</name>
<evidence type="ECO:0000256" key="10">
    <source>
        <dbReference type="SAM" id="Phobius"/>
    </source>
</evidence>
<feature type="transmembrane region" description="Helical" evidence="10">
    <location>
        <begin position="175"/>
        <end position="197"/>
    </location>
</feature>
<organism evidence="11 12">
    <name type="scientific">Pseudonocardia kongjuensis</name>
    <dbReference type="NCBI Taxonomy" id="102227"/>
    <lineage>
        <taxon>Bacteria</taxon>
        <taxon>Bacillati</taxon>
        <taxon>Actinomycetota</taxon>
        <taxon>Actinomycetes</taxon>
        <taxon>Pseudonocardiales</taxon>
        <taxon>Pseudonocardiaceae</taxon>
        <taxon>Pseudonocardia</taxon>
    </lineage>
</organism>
<feature type="transmembrane region" description="Helical" evidence="10">
    <location>
        <begin position="33"/>
        <end position="54"/>
    </location>
</feature>
<dbReference type="RefSeq" id="WP_344027285.1">
    <property type="nucleotide sequence ID" value="NZ_BAAAJK010000040.1"/>
</dbReference>
<feature type="transmembrane region" description="Helical" evidence="10">
    <location>
        <begin position="209"/>
        <end position="231"/>
    </location>
</feature>
<keyword evidence="3" id="KW-1003">Cell membrane</keyword>
<evidence type="ECO:0000256" key="5">
    <source>
        <dbReference type="ARBA" id="ARBA00022692"/>
    </source>
</evidence>
<keyword evidence="7 10" id="KW-0472">Membrane</keyword>
<dbReference type="InterPro" id="IPR007272">
    <property type="entry name" value="Sulf_transp_TsuA/YedE"/>
</dbReference>
<protein>
    <submittedName>
        <fullName evidence="11">YeeE/YedE family protein</fullName>
    </submittedName>
</protein>
<keyword evidence="2" id="KW-0813">Transport</keyword>
<evidence type="ECO:0000256" key="1">
    <source>
        <dbReference type="ARBA" id="ARBA00004429"/>
    </source>
</evidence>
<keyword evidence="4" id="KW-0997">Cell inner membrane</keyword>
<dbReference type="EMBL" id="BAAAJK010000040">
    <property type="protein sequence ID" value="GAA1398560.1"/>
    <property type="molecule type" value="Genomic_DNA"/>
</dbReference>
<sequence>MTATPEPGSPTVGGTGLPPAGARRWTRADTVRTAVALALAGALATGAVLLHGAPAHGADAAFSLLVGAALGIVCERGRFCFFCIFRDLFEHRDSTGSYAILAALAVGATGYAVVFSLFVPDPGAGGLPPGAHIGPAAWTVLLAGAAFGTGVVLSGGCIGGHLYRLGEGSLRAVPALLGTAAGFGLGFLTWNALYLAALSTAPAPWLPSTLGIAGALAVTLAALAVPAVLLLRRLPRQPARPERAITLAGIGRGLVERRWPTLLTGALVGLIGVAAYLRVEPLGVTRQIGSSTRTVLDGAGVLPATLHGLDTFAGCATVVAETVLANGWLIIGLVVGSLAAALPGRRFRIEPLTAPGAVSALLGGLLLGWGAMTAIGCTFGVLLSGIQAFALSGWIFAAGLVPALWLGFRLGLHRI</sequence>
<feature type="transmembrane region" description="Helical" evidence="10">
    <location>
        <begin position="97"/>
        <end position="118"/>
    </location>
</feature>
<dbReference type="PANTHER" id="PTHR30574:SF1">
    <property type="entry name" value="SULPHUR TRANSPORT DOMAIN-CONTAINING PROTEIN"/>
    <property type="match status" value="1"/>
</dbReference>
<keyword evidence="5 10" id="KW-0812">Transmembrane</keyword>
<keyword evidence="6 10" id="KW-1133">Transmembrane helix</keyword>
<feature type="transmembrane region" description="Helical" evidence="10">
    <location>
        <begin position="356"/>
        <end position="382"/>
    </location>
</feature>
<dbReference type="Pfam" id="PF04143">
    <property type="entry name" value="Sulf_transp"/>
    <property type="match status" value="1"/>
</dbReference>
<proteinExistence type="inferred from homology"/>
<comment type="similarity">
    <text evidence="8">Belongs to the TsuA/YedE (TC 9.B.102) family.</text>
</comment>
<evidence type="ECO:0000256" key="9">
    <source>
        <dbReference type="SAM" id="MobiDB-lite"/>
    </source>
</evidence>
<feature type="region of interest" description="Disordered" evidence="9">
    <location>
        <begin position="1"/>
        <end position="22"/>
    </location>
</feature>
<feature type="transmembrane region" description="Helical" evidence="10">
    <location>
        <begin position="138"/>
        <end position="163"/>
    </location>
</feature>
<accession>A0ABN1Y5N3</accession>
<evidence type="ECO:0000256" key="2">
    <source>
        <dbReference type="ARBA" id="ARBA00022448"/>
    </source>
</evidence>
<gene>
    <name evidence="11" type="ORF">GCM10009613_52930</name>
</gene>
<feature type="transmembrane region" description="Helical" evidence="10">
    <location>
        <begin position="388"/>
        <end position="408"/>
    </location>
</feature>
<feature type="transmembrane region" description="Helical" evidence="10">
    <location>
        <begin position="327"/>
        <end position="344"/>
    </location>
</feature>
<feature type="transmembrane region" description="Helical" evidence="10">
    <location>
        <begin position="60"/>
        <end position="85"/>
    </location>
</feature>
<dbReference type="Proteomes" id="UP001501414">
    <property type="component" value="Unassembled WGS sequence"/>
</dbReference>
<evidence type="ECO:0000313" key="11">
    <source>
        <dbReference type="EMBL" id="GAA1398560.1"/>
    </source>
</evidence>
<dbReference type="PANTHER" id="PTHR30574">
    <property type="entry name" value="INNER MEMBRANE PROTEIN YEDE"/>
    <property type="match status" value="1"/>
</dbReference>
<evidence type="ECO:0000256" key="6">
    <source>
        <dbReference type="ARBA" id="ARBA00022989"/>
    </source>
</evidence>
<reference evidence="11 12" key="1">
    <citation type="journal article" date="2019" name="Int. J. Syst. Evol. Microbiol.">
        <title>The Global Catalogue of Microorganisms (GCM) 10K type strain sequencing project: providing services to taxonomists for standard genome sequencing and annotation.</title>
        <authorList>
            <consortium name="The Broad Institute Genomics Platform"/>
            <consortium name="The Broad Institute Genome Sequencing Center for Infectious Disease"/>
            <person name="Wu L."/>
            <person name="Ma J."/>
        </authorList>
    </citation>
    <scope>NUCLEOTIDE SEQUENCE [LARGE SCALE GENOMIC DNA]</scope>
    <source>
        <strain evidence="11 12">JCM 11896</strain>
    </source>
</reference>
<evidence type="ECO:0000256" key="7">
    <source>
        <dbReference type="ARBA" id="ARBA00023136"/>
    </source>
</evidence>
<comment type="caution">
    <text evidence="11">The sequence shown here is derived from an EMBL/GenBank/DDBJ whole genome shotgun (WGS) entry which is preliminary data.</text>
</comment>
<keyword evidence="12" id="KW-1185">Reference proteome</keyword>
<comment type="subcellular location">
    <subcellularLocation>
        <location evidence="1">Cell inner membrane</location>
        <topology evidence="1">Multi-pass membrane protein</topology>
    </subcellularLocation>
</comment>
<evidence type="ECO:0000256" key="4">
    <source>
        <dbReference type="ARBA" id="ARBA00022519"/>
    </source>
</evidence>
<feature type="transmembrane region" description="Helical" evidence="10">
    <location>
        <begin position="259"/>
        <end position="277"/>
    </location>
</feature>
<evidence type="ECO:0000256" key="8">
    <source>
        <dbReference type="ARBA" id="ARBA00035655"/>
    </source>
</evidence>
<evidence type="ECO:0000256" key="3">
    <source>
        <dbReference type="ARBA" id="ARBA00022475"/>
    </source>
</evidence>
<evidence type="ECO:0000313" key="12">
    <source>
        <dbReference type="Proteomes" id="UP001501414"/>
    </source>
</evidence>